<evidence type="ECO:0000259" key="1">
    <source>
        <dbReference type="Pfam" id="PF13280"/>
    </source>
</evidence>
<proteinExistence type="predicted"/>
<keyword evidence="3" id="KW-1185">Reference proteome</keyword>
<dbReference type="PROSITE" id="PS52050">
    <property type="entry name" value="WYL"/>
    <property type="match status" value="1"/>
</dbReference>
<protein>
    <submittedName>
        <fullName evidence="2">WYL domain-containing protein</fullName>
    </submittedName>
</protein>
<dbReference type="EMBL" id="CP090615">
    <property type="protein sequence ID" value="UTT86838.1"/>
    <property type="molecule type" value="Genomic_DNA"/>
</dbReference>
<dbReference type="Proteomes" id="UP001059120">
    <property type="component" value="Chromosome 2"/>
</dbReference>
<dbReference type="Pfam" id="PF13280">
    <property type="entry name" value="WYL"/>
    <property type="match status" value="1"/>
</dbReference>
<gene>
    <name evidence="2" type="ORF">LZI70_15535</name>
</gene>
<evidence type="ECO:0000313" key="2">
    <source>
        <dbReference type="EMBL" id="UTT86838.1"/>
    </source>
</evidence>
<dbReference type="PIRSF" id="PIRSF015558">
    <property type="entry name" value="Txn_reg_DeoR_prd"/>
    <property type="match status" value="1"/>
</dbReference>
<name>A0ABY5G9I6_VIBPE</name>
<feature type="domain" description="WYL" evidence="1">
    <location>
        <begin position="118"/>
        <end position="182"/>
    </location>
</feature>
<sequence length="298" mass="34407">MSEVTNQDVAVSERLAYVDFKLRFTGHISRADLKSTFGIAEAAASRVLTEYSKKRGKNKTQRANTILRDDFEPLISINAETALGMLANGFNGNKLHGKTELAYEKIGTVSNYLEIEDVAKITRAIAGGYAINCNYMSENSKKHGVRTLVPHAIMYDGTNWMFRAYDRSEDRENKFKNFHFRRALSVKEGHLDKDLRQREFETASSDKHWNLRVPMMLKLVDSLSDDKKKQIRVDFGMEPNANDLLITERAAFRWILQKKWYIDARSEAQKNEDKKACINQFYKFELNNLDMIKQLESL</sequence>
<reference evidence="2" key="1">
    <citation type="submission" date="2022-01" db="EMBL/GenBank/DDBJ databases">
        <title>Alginate degradation mechanism of Vibrio pelagius WXL662.</title>
        <authorList>
            <person name="He X."/>
        </authorList>
    </citation>
    <scope>NUCLEOTIDE SEQUENCE</scope>
    <source>
        <strain evidence="2">WXL662</strain>
    </source>
</reference>
<accession>A0ABY5G9I6</accession>
<dbReference type="InterPro" id="IPR026881">
    <property type="entry name" value="WYL_dom"/>
</dbReference>
<dbReference type="RefSeq" id="WP_255232577.1">
    <property type="nucleotide sequence ID" value="NZ_CP090615.1"/>
</dbReference>
<organism evidence="2 3">
    <name type="scientific">Vibrio pelagius</name>
    <dbReference type="NCBI Taxonomy" id="28169"/>
    <lineage>
        <taxon>Bacteria</taxon>
        <taxon>Pseudomonadati</taxon>
        <taxon>Pseudomonadota</taxon>
        <taxon>Gammaproteobacteria</taxon>
        <taxon>Vibrionales</taxon>
        <taxon>Vibrionaceae</taxon>
        <taxon>Vibrio</taxon>
    </lineage>
</organism>
<dbReference type="InterPro" id="IPR016634">
    <property type="entry name" value="CapW-like"/>
</dbReference>
<evidence type="ECO:0000313" key="3">
    <source>
        <dbReference type="Proteomes" id="UP001059120"/>
    </source>
</evidence>